<accession>A0A1R2C8L2</accession>
<sequence>MFFLYLVLALGTSISIEEKEEACFLLSTASVVKRRTDIQDYLKTKTGLREAVLRMKISEDTFNYCMDTITDEIGSKVLQDRSYVHENSHILNLDLNKYRTDDDLKLDTSFVEQRKKISARISAKRKAQDL</sequence>
<feature type="chain" id="PRO_5012367773" evidence="1">
    <location>
        <begin position="16"/>
        <end position="130"/>
    </location>
</feature>
<feature type="signal peptide" evidence="1">
    <location>
        <begin position="1"/>
        <end position="15"/>
    </location>
</feature>
<dbReference type="AlphaFoldDB" id="A0A1R2C8L2"/>
<organism evidence="2 3">
    <name type="scientific">Stentor coeruleus</name>
    <dbReference type="NCBI Taxonomy" id="5963"/>
    <lineage>
        <taxon>Eukaryota</taxon>
        <taxon>Sar</taxon>
        <taxon>Alveolata</taxon>
        <taxon>Ciliophora</taxon>
        <taxon>Postciliodesmatophora</taxon>
        <taxon>Heterotrichea</taxon>
        <taxon>Heterotrichida</taxon>
        <taxon>Stentoridae</taxon>
        <taxon>Stentor</taxon>
    </lineage>
</organism>
<keyword evidence="3" id="KW-1185">Reference proteome</keyword>
<evidence type="ECO:0000313" key="3">
    <source>
        <dbReference type="Proteomes" id="UP000187209"/>
    </source>
</evidence>
<keyword evidence="1" id="KW-0732">Signal</keyword>
<dbReference type="Proteomes" id="UP000187209">
    <property type="component" value="Unassembled WGS sequence"/>
</dbReference>
<comment type="caution">
    <text evidence="2">The sequence shown here is derived from an EMBL/GenBank/DDBJ whole genome shotgun (WGS) entry which is preliminary data.</text>
</comment>
<evidence type="ECO:0000256" key="1">
    <source>
        <dbReference type="SAM" id="SignalP"/>
    </source>
</evidence>
<gene>
    <name evidence="2" type="ORF">SteCoe_13327</name>
</gene>
<dbReference type="OrthoDB" id="323331at2759"/>
<protein>
    <submittedName>
        <fullName evidence="2">Uncharacterized protein</fullName>
    </submittedName>
</protein>
<evidence type="ECO:0000313" key="2">
    <source>
        <dbReference type="EMBL" id="OMJ85354.1"/>
    </source>
</evidence>
<dbReference type="EMBL" id="MPUH01000239">
    <property type="protein sequence ID" value="OMJ85354.1"/>
    <property type="molecule type" value="Genomic_DNA"/>
</dbReference>
<proteinExistence type="predicted"/>
<name>A0A1R2C8L2_9CILI</name>
<reference evidence="2 3" key="1">
    <citation type="submission" date="2016-11" db="EMBL/GenBank/DDBJ databases">
        <title>The macronuclear genome of Stentor coeruleus: a giant cell with tiny introns.</title>
        <authorList>
            <person name="Slabodnick M."/>
            <person name="Ruby J.G."/>
            <person name="Reiff S.B."/>
            <person name="Swart E.C."/>
            <person name="Gosai S."/>
            <person name="Prabakaran S."/>
            <person name="Witkowska E."/>
            <person name="Larue G.E."/>
            <person name="Fisher S."/>
            <person name="Freeman R.M."/>
            <person name="Gunawardena J."/>
            <person name="Chu W."/>
            <person name="Stover N.A."/>
            <person name="Gregory B.D."/>
            <person name="Nowacki M."/>
            <person name="Derisi J."/>
            <person name="Roy S.W."/>
            <person name="Marshall W.F."/>
            <person name="Sood P."/>
        </authorList>
    </citation>
    <scope>NUCLEOTIDE SEQUENCE [LARGE SCALE GENOMIC DNA]</scope>
    <source>
        <strain evidence="2">WM001</strain>
    </source>
</reference>